<evidence type="ECO:0000256" key="1">
    <source>
        <dbReference type="SAM" id="SignalP"/>
    </source>
</evidence>
<dbReference type="KEGG" id="tgi:RBB81_04160"/>
<protein>
    <recommendedName>
        <fullName evidence="3">Intracellular proteinase inhibitor BsuPI domain-containing protein</fullName>
    </recommendedName>
</protein>
<organism evidence="2">
    <name type="scientific">Tunturiibacter gelidiferens</name>
    <dbReference type="NCBI Taxonomy" id="3069689"/>
    <lineage>
        <taxon>Bacteria</taxon>
        <taxon>Pseudomonadati</taxon>
        <taxon>Acidobacteriota</taxon>
        <taxon>Terriglobia</taxon>
        <taxon>Terriglobales</taxon>
        <taxon>Acidobacteriaceae</taxon>
        <taxon>Tunturiibacter</taxon>
    </lineage>
</organism>
<dbReference type="AlphaFoldDB" id="A0AAU7Z2Q2"/>
<gene>
    <name evidence="2" type="ORF">RBB81_04160</name>
</gene>
<dbReference type="EMBL" id="CP132938">
    <property type="protein sequence ID" value="XCB23124.1"/>
    <property type="molecule type" value="Genomic_DNA"/>
</dbReference>
<feature type="signal peptide" evidence="1">
    <location>
        <begin position="1"/>
        <end position="24"/>
    </location>
</feature>
<name>A0AAU7Z2Q2_9BACT</name>
<reference evidence="2" key="2">
    <citation type="journal article" date="2024" name="Environ. Microbiol.">
        <title>Genome analysis and description of Tunturibacter gen. nov. expands the diversity of Terriglobia in tundra soils.</title>
        <authorList>
            <person name="Messyasz A."/>
            <person name="Mannisto M.K."/>
            <person name="Kerkhof L.J."/>
            <person name="Haggblom M.M."/>
        </authorList>
    </citation>
    <scope>NUCLEOTIDE SEQUENCE</scope>
    <source>
        <strain evidence="2">M8UP39</strain>
    </source>
</reference>
<reference evidence="2" key="1">
    <citation type="submission" date="2023-08" db="EMBL/GenBank/DDBJ databases">
        <authorList>
            <person name="Messyasz A."/>
            <person name="Mannisto M.K."/>
            <person name="Kerkhof L.J."/>
            <person name="Haggblom M."/>
        </authorList>
    </citation>
    <scope>NUCLEOTIDE SEQUENCE</scope>
    <source>
        <strain evidence="2">M8UP39</strain>
    </source>
</reference>
<proteinExistence type="predicted"/>
<accession>A0AAU7Z2Q2</accession>
<sequence>MQRAPLVKLVFFLVLFFISATVQAVDVQSTEDHPTCPGLKLEIGIPDDVVRPQSDVLLELRLTNVAHEAILLPSGSPDFWSYEFELKDERGALVPRTAEWMHALSQRPTIVTANVSIPLSARPSLTKAVLLEKLFDLTRPGRYTLRVSFGSVMCGNSAKHVTSNLVQFTVGAPSIRPLTPKAGISVTASATRTRVPVGWGVPLDIVVQNNSGHMLRWAVDDLPNMAPDEFLTGAKVFDATGVLRPAPNSPNSSWSLSRFRDTASIIEILPGERTEQIVLLGDLFDISKPGRYRAQVVLLDPQSNRNIESNRVPFEIGDATSSHPLPNEPPFLVTLRSANFDPPDPSNVLVCMSNISDHDIDLDNSSAKDFLSVEGLDGNPATLTEVAQKAKKMVDLTQVPAASKQCCTWYTVRPRNALCGGLRVSKIYDLSKPGAYKIRNDRYDEPDAMSGQKLGELPLVHSNWLMIFEPSPAIF</sequence>
<keyword evidence="1" id="KW-0732">Signal</keyword>
<evidence type="ECO:0000313" key="2">
    <source>
        <dbReference type="EMBL" id="XCB23124.1"/>
    </source>
</evidence>
<dbReference type="RefSeq" id="WP_353072818.1">
    <property type="nucleotide sequence ID" value="NZ_CP132938.1"/>
</dbReference>
<evidence type="ECO:0008006" key="3">
    <source>
        <dbReference type="Google" id="ProtNLM"/>
    </source>
</evidence>
<feature type="chain" id="PRO_5043392156" description="Intracellular proteinase inhibitor BsuPI domain-containing protein" evidence="1">
    <location>
        <begin position="25"/>
        <end position="475"/>
    </location>
</feature>